<dbReference type="Pfam" id="PF03466">
    <property type="entry name" value="LysR_substrate"/>
    <property type="match status" value="1"/>
</dbReference>
<dbReference type="InterPro" id="IPR000847">
    <property type="entry name" value="LysR_HTH_N"/>
</dbReference>
<dbReference type="InterPro" id="IPR036390">
    <property type="entry name" value="WH_DNA-bd_sf"/>
</dbReference>
<dbReference type="GO" id="GO:0000976">
    <property type="term" value="F:transcription cis-regulatory region binding"/>
    <property type="evidence" value="ECO:0007669"/>
    <property type="project" value="TreeGrafter"/>
</dbReference>
<name>A0A1C3TYZ6_9BRAD</name>
<dbReference type="Pfam" id="PF00126">
    <property type="entry name" value="HTH_1"/>
    <property type="match status" value="1"/>
</dbReference>
<dbReference type="SUPFAM" id="SSF46785">
    <property type="entry name" value="Winged helix' DNA-binding domain"/>
    <property type="match status" value="1"/>
</dbReference>
<comment type="similarity">
    <text evidence="2">Belongs to the LysR transcriptional regulatory family.</text>
</comment>
<sequence length="324" mass="35313">MAFLMVIPGFAFARSDGEYHLGVVVVALTSSRVRAVNAVFETGSFAAAARRLGVSQPAVAQLVRDLEAEFGVALFDRQGQTLIATSLCRRLYAATSRMQAVEADALAILQQRDELTGGELRIGLGNAMPGMALIAAFRNLYPKIQINIEIGSWSAIMAAVVDQRVDVAVLPEVPQDNRFRREPCVQQRVVAICHPVHDLSRQSRVSIAGLMQYPLVFRTRDSATQRAVDRAFRALNLRASPAIIVNTREGMLEAVANRLGVGFVWEHGSSRIDRIAKVAIAEIEAESPEYIFSLAGKRGKLVELFYLARSLSRPADGADILAAP</sequence>
<evidence type="ECO:0000256" key="5">
    <source>
        <dbReference type="ARBA" id="ARBA00023163"/>
    </source>
</evidence>
<accession>A0A1C3TYZ6</accession>
<protein>
    <submittedName>
        <fullName evidence="7">DNA-binding transcriptional regulator, LysR family</fullName>
    </submittedName>
</protein>
<dbReference type="CDD" id="cd05466">
    <property type="entry name" value="PBP2_LTTR_substrate"/>
    <property type="match status" value="1"/>
</dbReference>
<dbReference type="SUPFAM" id="SSF53850">
    <property type="entry name" value="Periplasmic binding protein-like II"/>
    <property type="match status" value="1"/>
</dbReference>
<keyword evidence="3" id="KW-0805">Transcription regulation</keyword>
<dbReference type="EMBL" id="FMAE01000001">
    <property type="protein sequence ID" value="SCB08382.1"/>
    <property type="molecule type" value="Genomic_DNA"/>
</dbReference>
<proteinExistence type="inferred from homology"/>
<keyword evidence="5" id="KW-0804">Transcription</keyword>
<dbReference type="AlphaFoldDB" id="A0A1C3TYZ6"/>
<dbReference type="PANTHER" id="PTHR30126:SF94">
    <property type="entry name" value="LYSR FAMILY TRANSCRIPTIONAL REGULATOR"/>
    <property type="match status" value="1"/>
</dbReference>
<dbReference type="Gene3D" id="1.10.10.10">
    <property type="entry name" value="Winged helix-like DNA-binding domain superfamily/Winged helix DNA-binding domain"/>
    <property type="match status" value="1"/>
</dbReference>
<reference evidence="7 8" key="1">
    <citation type="submission" date="2016-08" db="EMBL/GenBank/DDBJ databases">
        <authorList>
            <person name="Seilhamer J.J."/>
        </authorList>
    </citation>
    <scope>NUCLEOTIDE SEQUENCE [LARGE SCALE GENOMIC DNA]</scope>
    <source>
        <strain evidence="7 8">CCBAU 10071</strain>
    </source>
</reference>
<gene>
    <name evidence="7" type="ORF">GA0061099_1001241</name>
</gene>
<organism evidence="7 8">
    <name type="scientific">Bradyrhizobium yuanmingense</name>
    <dbReference type="NCBI Taxonomy" id="108015"/>
    <lineage>
        <taxon>Bacteria</taxon>
        <taxon>Pseudomonadati</taxon>
        <taxon>Pseudomonadota</taxon>
        <taxon>Alphaproteobacteria</taxon>
        <taxon>Hyphomicrobiales</taxon>
        <taxon>Nitrobacteraceae</taxon>
        <taxon>Bradyrhizobium</taxon>
    </lineage>
</organism>
<dbReference type="InterPro" id="IPR005119">
    <property type="entry name" value="LysR_subst-bd"/>
</dbReference>
<evidence type="ECO:0000259" key="6">
    <source>
        <dbReference type="PROSITE" id="PS50931"/>
    </source>
</evidence>
<dbReference type="PROSITE" id="PS50931">
    <property type="entry name" value="HTH_LYSR"/>
    <property type="match status" value="1"/>
</dbReference>
<evidence type="ECO:0000256" key="3">
    <source>
        <dbReference type="ARBA" id="ARBA00023015"/>
    </source>
</evidence>
<dbReference type="Proteomes" id="UP000183174">
    <property type="component" value="Unassembled WGS sequence"/>
</dbReference>
<evidence type="ECO:0000313" key="8">
    <source>
        <dbReference type="Proteomes" id="UP000183174"/>
    </source>
</evidence>
<feature type="domain" description="HTH lysR-type" evidence="6">
    <location>
        <begin position="28"/>
        <end position="85"/>
    </location>
</feature>
<keyword evidence="4 7" id="KW-0238">DNA-binding</keyword>
<comment type="function">
    <text evidence="1">NodD regulates the expression of the nodABCFE genes which encode other nodulation proteins. NodD is also a negative regulator of its own expression. Binds flavonoids as inducers.</text>
</comment>
<dbReference type="InterPro" id="IPR036388">
    <property type="entry name" value="WH-like_DNA-bd_sf"/>
</dbReference>
<evidence type="ECO:0000256" key="2">
    <source>
        <dbReference type="ARBA" id="ARBA00009437"/>
    </source>
</evidence>
<evidence type="ECO:0000256" key="4">
    <source>
        <dbReference type="ARBA" id="ARBA00023125"/>
    </source>
</evidence>
<dbReference type="PRINTS" id="PR00039">
    <property type="entry name" value="HTHLYSR"/>
</dbReference>
<dbReference type="GO" id="GO:0003700">
    <property type="term" value="F:DNA-binding transcription factor activity"/>
    <property type="evidence" value="ECO:0007669"/>
    <property type="project" value="InterPro"/>
</dbReference>
<dbReference type="Gene3D" id="3.40.190.290">
    <property type="match status" value="1"/>
</dbReference>
<dbReference type="PANTHER" id="PTHR30126">
    <property type="entry name" value="HTH-TYPE TRANSCRIPTIONAL REGULATOR"/>
    <property type="match status" value="1"/>
</dbReference>
<evidence type="ECO:0000256" key="1">
    <source>
        <dbReference type="ARBA" id="ARBA00003502"/>
    </source>
</evidence>
<evidence type="ECO:0000313" key="7">
    <source>
        <dbReference type="EMBL" id="SCB08382.1"/>
    </source>
</evidence>